<sequence>MESKVSASLQNNNPLEPGTAAPVPVAPPKAQVQVPKRRNKRLKPLPEYINKYIVSERPRPDGRIDKYYRHKVLHLNFRSLAEVERYESRGIYPGCAKKRKENEDQIGLHEPLLALTYERTEQLNVEEPDASTNEIIIYENIENVDTCNSPKTGMRIPQEQCHMTEPWNNMYMPNPATASAPKETTGYIIEATPISTLPPEAQAPTPKRIYNKLKPLPEFINNWIVTESPRKNGRIDKKYRHKERNITLRSLLEVKRYETDGILPVRGKKRKESNDQSESPAPFLLLTYGETGEQNEELEASTMERTNSENMHMSNLTASASTAPKGRRGKKRKMKTVVSSEAEASIGVKQNAKSPPIDVPINDEAAPIDVPIIDEVALIDVPINDEAAPIDVPIIDEAALIDVPITYVENFSDLGH</sequence>
<feature type="region of interest" description="Disordered" evidence="1">
    <location>
        <begin position="1"/>
        <end position="36"/>
    </location>
</feature>
<dbReference type="EMBL" id="CM017635">
    <property type="protein sequence ID" value="TYH34824.1"/>
    <property type="molecule type" value="Genomic_DNA"/>
</dbReference>
<feature type="compositionally biased region" description="Basic residues" evidence="1">
    <location>
        <begin position="325"/>
        <end position="335"/>
    </location>
</feature>
<name>A0A5D2HX60_GOSTO</name>
<keyword evidence="3" id="KW-1185">Reference proteome</keyword>
<protein>
    <submittedName>
        <fullName evidence="2">Uncharacterized protein</fullName>
    </submittedName>
</protein>
<evidence type="ECO:0000313" key="2">
    <source>
        <dbReference type="EMBL" id="TYH34824.1"/>
    </source>
</evidence>
<accession>A0A5D2HX60</accession>
<feature type="region of interest" description="Disordered" evidence="1">
    <location>
        <begin position="289"/>
        <end position="308"/>
    </location>
</feature>
<feature type="compositionally biased region" description="Low complexity" evidence="1">
    <location>
        <begin position="20"/>
        <end position="34"/>
    </location>
</feature>
<evidence type="ECO:0000313" key="3">
    <source>
        <dbReference type="Proteomes" id="UP000322667"/>
    </source>
</evidence>
<dbReference type="AlphaFoldDB" id="A0A5D2HX60"/>
<proteinExistence type="predicted"/>
<feature type="compositionally biased region" description="Polar residues" evidence="1">
    <location>
        <begin position="1"/>
        <end position="14"/>
    </location>
</feature>
<gene>
    <name evidence="2" type="ORF">ES332_D13G150900v1</name>
</gene>
<reference evidence="2 3" key="1">
    <citation type="submission" date="2019-07" db="EMBL/GenBank/DDBJ databases">
        <title>WGS assembly of Gossypium tomentosum.</title>
        <authorList>
            <person name="Chen Z.J."/>
            <person name="Sreedasyam A."/>
            <person name="Ando A."/>
            <person name="Song Q."/>
            <person name="De L."/>
            <person name="Hulse-Kemp A."/>
            <person name="Ding M."/>
            <person name="Ye W."/>
            <person name="Kirkbride R."/>
            <person name="Jenkins J."/>
            <person name="Plott C."/>
            <person name="Lovell J."/>
            <person name="Lin Y.-M."/>
            <person name="Vaughn R."/>
            <person name="Liu B."/>
            <person name="Li W."/>
            <person name="Simpson S."/>
            <person name="Scheffler B."/>
            <person name="Saski C."/>
            <person name="Grover C."/>
            <person name="Hu G."/>
            <person name="Conover J."/>
            <person name="Carlson J."/>
            <person name="Shu S."/>
            <person name="Boston L."/>
            <person name="Williams M."/>
            <person name="Peterson D."/>
            <person name="Mcgee K."/>
            <person name="Jones D."/>
            <person name="Wendel J."/>
            <person name="Stelly D."/>
            <person name="Grimwood J."/>
            <person name="Schmutz J."/>
        </authorList>
    </citation>
    <scope>NUCLEOTIDE SEQUENCE [LARGE SCALE GENOMIC DNA]</scope>
    <source>
        <strain evidence="2">7179.01</strain>
    </source>
</reference>
<organism evidence="2 3">
    <name type="scientific">Gossypium tomentosum</name>
    <name type="common">Hawaiian cotton</name>
    <name type="synonym">Gossypium sandvicense</name>
    <dbReference type="NCBI Taxonomy" id="34277"/>
    <lineage>
        <taxon>Eukaryota</taxon>
        <taxon>Viridiplantae</taxon>
        <taxon>Streptophyta</taxon>
        <taxon>Embryophyta</taxon>
        <taxon>Tracheophyta</taxon>
        <taxon>Spermatophyta</taxon>
        <taxon>Magnoliopsida</taxon>
        <taxon>eudicotyledons</taxon>
        <taxon>Gunneridae</taxon>
        <taxon>Pentapetalae</taxon>
        <taxon>rosids</taxon>
        <taxon>malvids</taxon>
        <taxon>Malvales</taxon>
        <taxon>Malvaceae</taxon>
        <taxon>Malvoideae</taxon>
        <taxon>Gossypium</taxon>
    </lineage>
</organism>
<feature type="region of interest" description="Disordered" evidence="1">
    <location>
        <begin position="319"/>
        <end position="342"/>
    </location>
</feature>
<evidence type="ECO:0000256" key="1">
    <source>
        <dbReference type="SAM" id="MobiDB-lite"/>
    </source>
</evidence>
<dbReference type="Proteomes" id="UP000322667">
    <property type="component" value="Chromosome D13"/>
</dbReference>